<dbReference type="Proteomes" id="UP001209803">
    <property type="component" value="Chromosome"/>
</dbReference>
<evidence type="ECO:0000256" key="1">
    <source>
        <dbReference type="ARBA" id="ARBA00006499"/>
    </source>
</evidence>
<proteinExistence type="inferred from homology"/>
<keyword evidence="2 4" id="KW-0378">Hydrolase</keyword>
<dbReference type="RefSeq" id="WP_265680481.1">
    <property type="nucleotide sequence ID" value="NZ_CP120863.1"/>
</dbReference>
<dbReference type="EMBL" id="CP120863">
    <property type="protein sequence ID" value="WFE89315.1"/>
    <property type="molecule type" value="Genomic_DNA"/>
</dbReference>
<keyword evidence="5" id="KW-1185">Reference proteome</keyword>
<protein>
    <submittedName>
        <fullName evidence="4">Dienelactone hydrolase family protein</fullName>
    </submittedName>
</protein>
<dbReference type="InterPro" id="IPR029058">
    <property type="entry name" value="AB_hydrolase_fold"/>
</dbReference>
<dbReference type="GO" id="GO:0016787">
    <property type="term" value="F:hydrolase activity"/>
    <property type="evidence" value="ECO:0007669"/>
    <property type="project" value="UniProtKB-KW"/>
</dbReference>
<organism evidence="4 5">
    <name type="scientific">Roseibium porphyridii</name>
    <dbReference type="NCBI Taxonomy" id="2866279"/>
    <lineage>
        <taxon>Bacteria</taxon>
        <taxon>Pseudomonadati</taxon>
        <taxon>Pseudomonadota</taxon>
        <taxon>Alphaproteobacteria</taxon>
        <taxon>Hyphomicrobiales</taxon>
        <taxon>Stappiaceae</taxon>
        <taxon>Roseibium</taxon>
    </lineage>
</organism>
<gene>
    <name evidence="4" type="ORF">K1718_24690</name>
</gene>
<dbReference type="InterPro" id="IPR050565">
    <property type="entry name" value="LYPA1-2/EST-like"/>
</dbReference>
<dbReference type="PANTHER" id="PTHR10655">
    <property type="entry name" value="LYSOPHOSPHOLIPASE-RELATED"/>
    <property type="match status" value="1"/>
</dbReference>
<dbReference type="Pfam" id="PF02230">
    <property type="entry name" value="Abhydrolase_2"/>
    <property type="match status" value="1"/>
</dbReference>
<reference evidence="4 5" key="1">
    <citation type="submission" date="2023-03" db="EMBL/GenBank/DDBJ databases">
        <title>Roseibium porphyridii sp. nov. and Roseibium rhodosorbium sp. nov. isolated from marine algae, Porphyridium cruentum and Rhodosorus marinus, respectively.</title>
        <authorList>
            <person name="Lee M.W."/>
            <person name="Choi B.J."/>
            <person name="Lee J.K."/>
            <person name="Choi D.G."/>
            <person name="Baek J.H."/>
            <person name="Bayburt H."/>
            <person name="Kim J.M."/>
            <person name="Han D.M."/>
            <person name="Kim K.H."/>
            <person name="Jeon C.O."/>
        </authorList>
    </citation>
    <scope>NUCLEOTIDE SEQUENCE [LARGE SCALE GENOMIC DNA]</scope>
    <source>
        <strain evidence="4 5">KMA01</strain>
    </source>
</reference>
<dbReference type="SUPFAM" id="SSF53474">
    <property type="entry name" value="alpha/beta-Hydrolases"/>
    <property type="match status" value="1"/>
</dbReference>
<evidence type="ECO:0000313" key="5">
    <source>
        <dbReference type="Proteomes" id="UP001209803"/>
    </source>
</evidence>
<evidence type="ECO:0000259" key="3">
    <source>
        <dbReference type="Pfam" id="PF02230"/>
    </source>
</evidence>
<dbReference type="InterPro" id="IPR003140">
    <property type="entry name" value="PLipase/COase/thioEstase"/>
</dbReference>
<sequence>MTDPLNDLVLDGPRLDPLSGNTASQLVVLLHGYGADGSDLIELGRAWQSLLPEAAFIAPNAPEPLPFEAFGGRQWFALTERSLHEYRIGAEAAQSILDRFLDTELRRHNLDDSSLALVGFSQGTMMALQCGLRRKSSPSAIVGFSGLLPGADRLGEVRTSCPVLIVHGTEDDVVPCYHADTAHAALTQAGIACDLHKLAGLPHSIDERGLALGGKFLKEQLSKTSCPIPIG</sequence>
<evidence type="ECO:0000313" key="4">
    <source>
        <dbReference type="EMBL" id="WFE89315.1"/>
    </source>
</evidence>
<dbReference type="Gene3D" id="3.40.50.1820">
    <property type="entry name" value="alpha/beta hydrolase"/>
    <property type="match status" value="1"/>
</dbReference>
<accession>A0ABY8F7Q3</accession>
<comment type="similarity">
    <text evidence="1">Belongs to the AB hydrolase superfamily. AB hydrolase 2 family.</text>
</comment>
<dbReference type="PANTHER" id="PTHR10655:SF17">
    <property type="entry name" value="LYSOPHOSPHOLIPASE-LIKE PROTEIN 1"/>
    <property type="match status" value="1"/>
</dbReference>
<name>A0ABY8F7Q3_9HYPH</name>
<evidence type="ECO:0000256" key="2">
    <source>
        <dbReference type="ARBA" id="ARBA00022801"/>
    </source>
</evidence>
<feature type="domain" description="Phospholipase/carboxylesterase/thioesterase" evidence="3">
    <location>
        <begin position="21"/>
        <end position="218"/>
    </location>
</feature>